<evidence type="ECO:0000259" key="2">
    <source>
        <dbReference type="PROSITE" id="PS50110"/>
    </source>
</evidence>
<proteinExistence type="predicted"/>
<name>A0A3B0XRM4_9ZZZZ</name>
<sequence length="342" mass="37496">MSTIKDTKVIEYLDNIYTAGQRAKDLVAQMSLFSRTHKHQEEPISLAPIVKESIKLLSSIIPSGIKISSFIDNDIPDVIADPIQAQQILINLCVNSRDAIGDLGSISISLQTTYQSTKCDACHESFHGDFVNLTIEDNGSGIDPLILPKIFDPFFTTKEVGKGTGMGMSVVHGIVHSCHGHILIRSSYNGTKINILFPVAENTKKSVAVTKTSSPENLTIKGNIIIVDDEELIINFTKELLSLHGATVTTFNRGGDALNYILTHRDEVDLLITDMTMPEMSGGTLSENILKEIPEFPIILCSGYSAEMDKEMSKATGIRKYLIKPVETSELLEVVSEILDSK</sequence>
<dbReference type="PANTHER" id="PTHR43065">
    <property type="entry name" value="SENSOR HISTIDINE KINASE"/>
    <property type="match status" value="1"/>
</dbReference>
<keyword evidence="3" id="KW-0418">Kinase</keyword>
<organism evidence="3">
    <name type="scientific">hydrothermal vent metagenome</name>
    <dbReference type="NCBI Taxonomy" id="652676"/>
    <lineage>
        <taxon>unclassified sequences</taxon>
        <taxon>metagenomes</taxon>
        <taxon>ecological metagenomes</taxon>
    </lineage>
</organism>
<accession>A0A3B0XRM4</accession>
<dbReference type="GO" id="GO:0000160">
    <property type="term" value="P:phosphorelay signal transduction system"/>
    <property type="evidence" value="ECO:0007669"/>
    <property type="project" value="InterPro"/>
</dbReference>
<feature type="domain" description="Histidine kinase" evidence="1">
    <location>
        <begin position="1"/>
        <end position="201"/>
    </location>
</feature>
<dbReference type="PROSITE" id="PS50109">
    <property type="entry name" value="HIS_KIN"/>
    <property type="match status" value="1"/>
</dbReference>
<reference evidence="3" key="1">
    <citation type="submission" date="2018-06" db="EMBL/GenBank/DDBJ databases">
        <authorList>
            <person name="Zhirakovskaya E."/>
        </authorList>
    </citation>
    <scope>NUCLEOTIDE SEQUENCE</scope>
</reference>
<dbReference type="Pfam" id="PF02518">
    <property type="entry name" value="HATPase_c"/>
    <property type="match status" value="1"/>
</dbReference>
<dbReference type="InterPro" id="IPR036890">
    <property type="entry name" value="HATPase_C_sf"/>
</dbReference>
<dbReference type="PANTHER" id="PTHR43065:SF42">
    <property type="entry name" value="TWO-COMPONENT SENSOR PPRA"/>
    <property type="match status" value="1"/>
</dbReference>
<dbReference type="Gene3D" id="3.30.565.10">
    <property type="entry name" value="Histidine kinase-like ATPase, C-terminal domain"/>
    <property type="match status" value="1"/>
</dbReference>
<dbReference type="SUPFAM" id="SSF52172">
    <property type="entry name" value="CheY-like"/>
    <property type="match status" value="1"/>
</dbReference>
<dbReference type="SMART" id="SM00387">
    <property type="entry name" value="HATPase_c"/>
    <property type="match status" value="1"/>
</dbReference>
<evidence type="ECO:0000313" key="3">
    <source>
        <dbReference type="EMBL" id="VAW59006.1"/>
    </source>
</evidence>
<dbReference type="InterPro" id="IPR003594">
    <property type="entry name" value="HATPase_dom"/>
</dbReference>
<dbReference type="Pfam" id="PF00072">
    <property type="entry name" value="Response_reg"/>
    <property type="match status" value="1"/>
</dbReference>
<keyword evidence="3" id="KW-0808">Transferase</keyword>
<dbReference type="SUPFAM" id="SSF55874">
    <property type="entry name" value="ATPase domain of HSP90 chaperone/DNA topoisomerase II/histidine kinase"/>
    <property type="match status" value="1"/>
</dbReference>
<dbReference type="InterPro" id="IPR005467">
    <property type="entry name" value="His_kinase_dom"/>
</dbReference>
<dbReference type="SMART" id="SM00448">
    <property type="entry name" value="REC"/>
    <property type="match status" value="1"/>
</dbReference>
<dbReference type="InterPro" id="IPR004358">
    <property type="entry name" value="Sig_transdc_His_kin-like_C"/>
</dbReference>
<protein>
    <submittedName>
        <fullName evidence="3">PAS/PAC sensor hybrid histidine kinase</fullName>
    </submittedName>
</protein>
<dbReference type="InterPro" id="IPR011006">
    <property type="entry name" value="CheY-like_superfamily"/>
</dbReference>
<evidence type="ECO:0000259" key="1">
    <source>
        <dbReference type="PROSITE" id="PS50109"/>
    </source>
</evidence>
<dbReference type="AlphaFoldDB" id="A0A3B0XRM4"/>
<dbReference type="Gene3D" id="3.40.50.2300">
    <property type="match status" value="1"/>
</dbReference>
<feature type="domain" description="Response regulatory" evidence="2">
    <location>
        <begin position="223"/>
        <end position="339"/>
    </location>
</feature>
<dbReference type="EMBL" id="UOFH01000048">
    <property type="protein sequence ID" value="VAW59006.1"/>
    <property type="molecule type" value="Genomic_DNA"/>
</dbReference>
<gene>
    <name evidence="3" type="ORF">MNBD_GAMMA08-761</name>
</gene>
<dbReference type="InterPro" id="IPR001789">
    <property type="entry name" value="Sig_transdc_resp-reg_receiver"/>
</dbReference>
<dbReference type="GO" id="GO:0016301">
    <property type="term" value="F:kinase activity"/>
    <property type="evidence" value="ECO:0007669"/>
    <property type="project" value="UniProtKB-KW"/>
</dbReference>
<dbReference type="PRINTS" id="PR00344">
    <property type="entry name" value="BCTRLSENSOR"/>
</dbReference>
<dbReference type="PROSITE" id="PS50110">
    <property type="entry name" value="RESPONSE_REGULATORY"/>
    <property type="match status" value="1"/>
</dbReference>